<feature type="region of interest" description="Disordered" evidence="1">
    <location>
        <begin position="24"/>
        <end position="47"/>
    </location>
</feature>
<reference evidence="2" key="1">
    <citation type="submission" date="2022-12" db="EMBL/GenBank/DDBJ databases">
        <title>Draft genome assemblies for two species of Escallonia (Escalloniales).</title>
        <authorList>
            <person name="Chanderbali A."/>
            <person name="Dervinis C."/>
            <person name="Anghel I."/>
            <person name="Soltis D."/>
            <person name="Soltis P."/>
            <person name="Zapata F."/>
        </authorList>
    </citation>
    <scope>NUCLEOTIDE SEQUENCE</scope>
    <source>
        <strain evidence="2">UCBG64.0493</strain>
        <tissue evidence="2">Leaf</tissue>
    </source>
</reference>
<proteinExistence type="predicted"/>
<protein>
    <submittedName>
        <fullName evidence="2">Uncharacterized protein</fullName>
    </submittedName>
</protein>
<feature type="compositionally biased region" description="Pro residues" evidence="1">
    <location>
        <begin position="38"/>
        <end position="47"/>
    </location>
</feature>
<comment type="caution">
    <text evidence="2">The sequence shown here is derived from an EMBL/GenBank/DDBJ whole genome shotgun (WGS) entry which is preliminary data.</text>
</comment>
<sequence>MESVYGNSSKARIPNWPDGAVTPVNLQSFVEPPGRYNHPPPRTPPGYNHPPPINLQSFVGPLGLYNHPPPRTPPGFNVYASANGGDSLDSPLIRYLRSGSPAALSGDSFNTPVVKVAKYRASTLPNPYSGSSGNSSLGGRFGSSSGSPLPVFEKLEMASLRSPPVFRTPVKFEEDGTVVMDGIPVGPAARGGGARGRPSPFLSDSGGSSSSGRKGIYKSCRSWEDSGTCRFGSKCQVPIPTAASPREQAAASTTYQSVAPEKPEYAITRSGIRNITFAGTDWSPEDDGIEVALPSASTTGKSPLREDVDACICSILHGPSKRKRLTVFAELCPE</sequence>
<name>A0AA89ASV4_9ASTE</name>
<evidence type="ECO:0000313" key="3">
    <source>
        <dbReference type="Proteomes" id="UP001188597"/>
    </source>
</evidence>
<gene>
    <name evidence="2" type="ORF">RJ639_011294</name>
</gene>
<feature type="region of interest" description="Disordered" evidence="1">
    <location>
        <begin position="186"/>
        <end position="216"/>
    </location>
</feature>
<feature type="compositionally biased region" description="Low complexity" evidence="1">
    <location>
        <begin position="203"/>
        <end position="212"/>
    </location>
</feature>
<dbReference type="Proteomes" id="UP001188597">
    <property type="component" value="Unassembled WGS sequence"/>
</dbReference>
<accession>A0AA89ASV4</accession>
<keyword evidence="3" id="KW-1185">Reference proteome</keyword>
<organism evidence="2 3">
    <name type="scientific">Escallonia herrerae</name>
    <dbReference type="NCBI Taxonomy" id="1293975"/>
    <lineage>
        <taxon>Eukaryota</taxon>
        <taxon>Viridiplantae</taxon>
        <taxon>Streptophyta</taxon>
        <taxon>Embryophyta</taxon>
        <taxon>Tracheophyta</taxon>
        <taxon>Spermatophyta</taxon>
        <taxon>Magnoliopsida</taxon>
        <taxon>eudicotyledons</taxon>
        <taxon>Gunneridae</taxon>
        <taxon>Pentapetalae</taxon>
        <taxon>asterids</taxon>
        <taxon>campanulids</taxon>
        <taxon>Escalloniales</taxon>
        <taxon>Escalloniaceae</taxon>
        <taxon>Escallonia</taxon>
    </lineage>
</organism>
<evidence type="ECO:0000256" key="1">
    <source>
        <dbReference type="SAM" id="MobiDB-lite"/>
    </source>
</evidence>
<dbReference type="AlphaFoldDB" id="A0AA89ASV4"/>
<dbReference type="EMBL" id="JAVXUP010001513">
    <property type="protein sequence ID" value="KAK3010741.1"/>
    <property type="molecule type" value="Genomic_DNA"/>
</dbReference>
<evidence type="ECO:0000313" key="2">
    <source>
        <dbReference type="EMBL" id="KAK3010741.1"/>
    </source>
</evidence>